<protein>
    <submittedName>
        <fullName evidence="1">Uncharacterized protein</fullName>
    </submittedName>
</protein>
<keyword evidence="2" id="KW-1185">Reference proteome</keyword>
<reference evidence="1 2" key="1">
    <citation type="submission" date="2018-02" db="EMBL/GenBank/DDBJ databases">
        <title>FDA/CDC Antimicrobial Resistant Isolate Bank Genome Sequencing.</title>
        <authorList>
            <person name="Benahmed F.H."/>
            <person name="Lutgring J.D."/>
            <person name="Yoo B."/>
            <person name="Machado M."/>
            <person name="Brown A."/>
            <person name="McAllister G."/>
            <person name="Perry A."/>
            <person name="Halpin A.L."/>
            <person name="Vavikolanu K."/>
            <person name="Ott S."/>
            <person name="Zhao X."/>
            <person name="Tallon L.J."/>
            <person name="Sadzewicz L."/>
            <person name="Aluvathingal J."/>
            <person name="Nadendla S."/>
            <person name="Voskania-kordi A."/>
            <person name="Simonyan V."/>
            <person name="Patel J."/>
            <person name="Shawar R.M."/>
        </authorList>
    </citation>
    <scope>NUCLEOTIDE SEQUENCE [LARGE SCALE GENOMIC DNA]</scope>
    <source>
        <strain evidence="1 2">AR_0356</strain>
    </source>
</reference>
<dbReference type="Proteomes" id="UP000238390">
    <property type="component" value="Chromosome"/>
</dbReference>
<evidence type="ECO:0000313" key="2">
    <source>
        <dbReference type="Proteomes" id="UP000238390"/>
    </source>
</evidence>
<gene>
    <name evidence="1" type="ORF">CSB93_2050</name>
</gene>
<dbReference type="AlphaFoldDB" id="A0A2R3J0U5"/>
<dbReference type="EMBL" id="CP027169">
    <property type="protein sequence ID" value="AVK07798.1"/>
    <property type="molecule type" value="Genomic_DNA"/>
</dbReference>
<name>A0A2R3J0U5_9PSED</name>
<organism evidence="1 2">
    <name type="scientific">Pseudomonas paraeruginosa</name>
    <dbReference type="NCBI Taxonomy" id="2994495"/>
    <lineage>
        <taxon>Bacteria</taxon>
        <taxon>Pseudomonadati</taxon>
        <taxon>Pseudomonadota</taxon>
        <taxon>Gammaproteobacteria</taxon>
        <taxon>Pseudomonadales</taxon>
        <taxon>Pseudomonadaceae</taxon>
        <taxon>Pseudomonas</taxon>
    </lineage>
</organism>
<proteinExistence type="predicted"/>
<sequence>MKSTPWLIVSSVLGKGHDLLDVGKTALKSRVFAWLGGS</sequence>
<evidence type="ECO:0000313" key="1">
    <source>
        <dbReference type="EMBL" id="AVK07798.1"/>
    </source>
</evidence>
<accession>A0A2R3J0U5</accession>